<sequence>MASGLRQYYSAFSVLLNFVSSFAYLENDLSAVLSNFVNMNKTKERCWGFEADCPLENSYSRSHVKCLQRSRWPEANTEPKQVELFWKAGDFGSLKTRHSSIATICNSTAENGSLLRCSDHLRFCSAKNIFFNFKGLNAKNSSRYRTDVIGKGEAGGNCDFIDKQLLQTRADERGYLRSWADELIPLRVLP</sequence>
<proteinExistence type="predicted"/>
<keyword evidence="1" id="KW-1185">Reference proteome</keyword>
<evidence type="ECO:0000313" key="1">
    <source>
        <dbReference type="Proteomes" id="UP000887574"/>
    </source>
</evidence>
<dbReference type="AlphaFoldDB" id="A0A915CWR8"/>
<protein>
    <submittedName>
        <fullName evidence="2">Uncharacterized protein</fullName>
    </submittedName>
</protein>
<reference evidence="2" key="1">
    <citation type="submission" date="2022-11" db="UniProtKB">
        <authorList>
            <consortium name="WormBaseParasite"/>
        </authorList>
    </citation>
    <scope>IDENTIFICATION</scope>
</reference>
<accession>A0A915CWR8</accession>
<organism evidence="1 2">
    <name type="scientific">Ditylenchus dipsaci</name>
    <dbReference type="NCBI Taxonomy" id="166011"/>
    <lineage>
        <taxon>Eukaryota</taxon>
        <taxon>Metazoa</taxon>
        <taxon>Ecdysozoa</taxon>
        <taxon>Nematoda</taxon>
        <taxon>Chromadorea</taxon>
        <taxon>Rhabditida</taxon>
        <taxon>Tylenchina</taxon>
        <taxon>Tylenchomorpha</taxon>
        <taxon>Sphaerularioidea</taxon>
        <taxon>Anguinidae</taxon>
        <taxon>Anguininae</taxon>
        <taxon>Ditylenchus</taxon>
    </lineage>
</organism>
<dbReference type="Proteomes" id="UP000887574">
    <property type="component" value="Unplaced"/>
</dbReference>
<evidence type="ECO:0000313" key="2">
    <source>
        <dbReference type="WBParaSite" id="jg13161"/>
    </source>
</evidence>
<name>A0A915CWR8_9BILA</name>
<dbReference type="WBParaSite" id="jg13161">
    <property type="protein sequence ID" value="jg13161"/>
    <property type="gene ID" value="jg13161"/>
</dbReference>